<organism evidence="2 3">
    <name type="scientific">Polynucleobacter brandtiae</name>
    <dbReference type="NCBI Taxonomy" id="1938816"/>
    <lineage>
        <taxon>Bacteria</taxon>
        <taxon>Pseudomonadati</taxon>
        <taxon>Pseudomonadota</taxon>
        <taxon>Betaproteobacteria</taxon>
        <taxon>Burkholderiales</taxon>
        <taxon>Burkholderiaceae</taxon>
        <taxon>Polynucleobacter</taxon>
    </lineage>
</organism>
<sequence length="302" mass="33727">MTFIIPGFHEQIMTVPSSDGPINIACQTAGSGPALLLLHGFPQTKAIWHRVAPELAKSFSVVVADLRGYGASSKPEGQEDHSTYSKKAMAGDQHALMQSLGHAKFFLLGHDRGGRVAHRLAVDFPDSVERLMLLDISPTLTMYENTSMAFAKGYWHWFFLIQPYPVPETLIGANPEYWLKNHMGRHGGTQIFDPQCWAEYLKGASDPESMHAMCEDYRAAATIDLVHDRADRLLGKKLLMPLRVIWGSNGLVNQCFSPLDDWRIVAEDVSGTTCDCGHYIPEELPEMLIKEVKQFFVARPEV</sequence>
<accession>A0A2M8VXP2</accession>
<gene>
    <name evidence="2" type="ORF">B0G85_0028</name>
</gene>
<dbReference type="Gene3D" id="3.40.50.1820">
    <property type="entry name" value="alpha/beta hydrolase"/>
    <property type="match status" value="1"/>
</dbReference>
<dbReference type="PANTHER" id="PTHR43798">
    <property type="entry name" value="MONOACYLGLYCEROL LIPASE"/>
    <property type="match status" value="1"/>
</dbReference>
<comment type="caution">
    <text evidence="2">The sequence shown here is derived from an EMBL/GenBank/DDBJ whole genome shotgun (WGS) entry which is preliminary data.</text>
</comment>
<dbReference type="PANTHER" id="PTHR43798:SF33">
    <property type="entry name" value="HYDROLASE, PUTATIVE (AFU_ORTHOLOGUE AFUA_2G14860)-RELATED"/>
    <property type="match status" value="1"/>
</dbReference>
<dbReference type="InterPro" id="IPR000639">
    <property type="entry name" value="Epox_hydrolase-like"/>
</dbReference>
<evidence type="ECO:0000259" key="1">
    <source>
        <dbReference type="Pfam" id="PF00561"/>
    </source>
</evidence>
<dbReference type="InterPro" id="IPR000073">
    <property type="entry name" value="AB_hydrolase_1"/>
</dbReference>
<dbReference type="PRINTS" id="PR00412">
    <property type="entry name" value="EPOXHYDRLASE"/>
</dbReference>
<dbReference type="InterPro" id="IPR050266">
    <property type="entry name" value="AB_hydrolase_sf"/>
</dbReference>
<dbReference type="Pfam" id="PF00561">
    <property type="entry name" value="Abhydrolase_1"/>
    <property type="match status" value="1"/>
</dbReference>
<dbReference type="GO" id="GO:0016020">
    <property type="term" value="C:membrane"/>
    <property type="evidence" value="ECO:0007669"/>
    <property type="project" value="TreeGrafter"/>
</dbReference>
<dbReference type="PRINTS" id="PR00111">
    <property type="entry name" value="ABHYDROLASE"/>
</dbReference>
<dbReference type="GO" id="GO:0047372">
    <property type="term" value="F:monoacylglycerol lipase activity"/>
    <property type="evidence" value="ECO:0007669"/>
    <property type="project" value="TreeGrafter"/>
</dbReference>
<dbReference type="RefSeq" id="WP_100378436.1">
    <property type="nucleotide sequence ID" value="NZ_CBCSBW010000004.1"/>
</dbReference>
<evidence type="ECO:0000313" key="2">
    <source>
        <dbReference type="EMBL" id="PJI82654.1"/>
    </source>
</evidence>
<dbReference type="Proteomes" id="UP000229366">
    <property type="component" value="Unassembled WGS sequence"/>
</dbReference>
<protein>
    <submittedName>
        <fullName evidence="2">Haloacetate dehalogenase</fullName>
    </submittedName>
</protein>
<keyword evidence="3" id="KW-1185">Reference proteome</keyword>
<proteinExistence type="predicted"/>
<dbReference type="OrthoDB" id="9780765at2"/>
<dbReference type="GO" id="GO:0046464">
    <property type="term" value="P:acylglycerol catabolic process"/>
    <property type="evidence" value="ECO:0007669"/>
    <property type="project" value="TreeGrafter"/>
</dbReference>
<name>A0A2M8VXP2_9BURK</name>
<dbReference type="AlphaFoldDB" id="A0A2M8VXP2"/>
<dbReference type="EMBL" id="PGTX01000001">
    <property type="protein sequence ID" value="PJI82654.1"/>
    <property type="molecule type" value="Genomic_DNA"/>
</dbReference>
<dbReference type="SUPFAM" id="SSF53474">
    <property type="entry name" value="alpha/beta-Hydrolases"/>
    <property type="match status" value="1"/>
</dbReference>
<evidence type="ECO:0000313" key="3">
    <source>
        <dbReference type="Proteomes" id="UP000229366"/>
    </source>
</evidence>
<feature type="domain" description="AB hydrolase-1" evidence="1">
    <location>
        <begin position="33"/>
        <end position="162"/>
    </location>
</feature>
<reference evidence="2 3" key="1">
    <citation type="submission" date="2017-11" db="EMBL/GenBank/DDBJ databases">
        <title>Genomic Encyclopedia of Type Strains, Phase III (KMG-III): the genomes of soil and plant-associated and newly described type strains.</title>
        <authorList>
            <person name="Whitman W."/>
        </authorList>
    </citation>
    <scope>NUCLEOTIDE SEQUENCE [LARGE SCALE GENOMIC DNA]</scope>
    <source>
        <strain evidence="2 3">UB-Domo-W1</strain>
    </source>
</reference>
<dbReference type="InterPro" id="IPR029058">
    <property type="entry name" value="AB_hydrolase_fold"/>
</dbReference>